<dbReference type="RefSeq" id="WP_264899373.1">
    <property type="nucleotide sequence ID" value="NZ_JAPDVH010000001.1"/>
</dbReference>
<comment type="caution">
    <text evidence="2">The sequence shown here is derived from an EMBL/GenBank/DDBJ whole genome shotgun (WGS) entry which is preliminary data.</text>
</comment>
<name>A0AAW5UID7_9BACT</name>
<dbReference type="Proteomes" id="UP001209168">
    <property type="component" value="Unassembled WGS sequence"/>
</dbReference>
<feature type="domain" description="Glycosyl transferase family 1" evidence="1">
    <location>
        <begin position="158"/>
        <end position="285"/>
    </location>
</feature>
<dbReference type="GO" id="GO:0016757">
    <property type="term" value="F:glycosyltransferase activity"/>
    <property type="evidence" value="ECO:0007669"/>
    <property type="project" value="InterPro"/>
</dbReference>
<evidence type="ECO:0000313" key="2">
    <source>
        <dbReference type="EMBL" id="MCW4154633.1"/>
    </source>
</evidence>
<dbReference type="PANTHER" id="PTHR12526">
    <property type="entry name" value="GLYCOSYLTRANSFERASE"/>
    <property type="match status" value="1"/>
</dbReference>
<dbReference type="Gene3D" id="3.40.50.2000">
    <property type="entry name" value="Glycogen Phosphorylase B"/>
    <property type="match status" value="2"/>
</dbReference>
<protein>
    <submittedName>
        <fullName evidence="2">Glycosyltransferase</fullName>
    </submittedName>
</protein>
<gene>
    <name evidence="2" type="ORF">ONT23_03545</name>
</gene>
<dbReference type="PANTHER" id="PTHR12526:SF630">
    <property type="entry name" value="GLYCOSYLTRANSFERASE"/>
    <property type="match status" value="1"/>
</dbReference>
<dbReference type="AlphaFoldDB" id="A0AAW5UID7"/>
<dbReference type="SUPFAM" id="SSF53756">
    <property type="entry name" value="UDP-Glycosyltransferase/glycogen phosphorylase"/>
    <property type="match status" value="1"/>
</dbReference>
<evidence type="ECO:0000259" key="1">
    <source>
        <dbReference type="Pfam" id="PF00534"/>
    </source>
</evidence>
<sequence>MNNQYRVISIYSNFANQGGAQDVTLQLAHALNETDKPIVLTDTPLSKIDAVYKDKAVFEQFSMRNVIKYASCNTVFLSHHRKNTTLLEIFRIIAFWKTFNIIHVAHNTFSNLKCLSWFPKNIIAVSNGVKENLVDYFCQQPQNVHVVFNGIKDFYQKSEQTKEDGEVKVLLAGRICSVKQQVELAKFLKCKLKNHIKISFAGKGEQAEELLRVIKDDKHFEYLGFIDMIQELLNYDYVMLFSKNEGLPLSLVQGCMLGKPLITNDIKPVLDVNKDGFNGFVCSDFESLLKILNTLPFPSSEQYIKLSRNSRNLYLKHFEDTRMFNQYRHIIENAFFS</sequence>
<evidence type="ECO:0000313" key="3">
    <source>
        <dbReference type="Proteomes" id="UP001209168"/>
    </source>
</evidence>
<accession>A0AAW5UID7</accession>
<reference evidence="2" key="1">
    <citation type="submission" date="2022-11" db="EMBL/GenBank/DDBJ databases">
        <title>Genomic repertoires linked with pathogenic potency of arthritogenic Prevotella copri isolated from the gut of rheumatoid arthritis patients.</title>
        <authorList>
            <person name="Nii T."/>
            <person name="Maeda Y."/>
            <person name="Motooka D."/>
            <person name="Naito M."/>
            <person name="Matsumoto Y."/>
            <person name="Ogawa T."/>
            <person name="Oguro-Igashira E."/>
            <person name="Kishikawa T."/>
            <person name="Yamashita M."/>
            <person name="Koizumi S."/>
            <person name="Kurakawa T."/>
            <person name="Okumura R."/>
            <person name="Kayama H."/>
            <person name="Murakami M."/>
            <person name="Sakaguchi T."/>
            <person name="Das B."/>
            <person name="Nakamura S."/>
            <person name="Okada Y."/>
            <person name="Kumanogoh A."/>
            <person name="Takeda K."/>
        </authorList>
    </citation>
    <scope>NUCLEOTIDE SEQUENCE</scope>
    <source>
        <strain evidence="2">H012_8</strain>
    </source>
</reference>
<proteinExistence type="predicted"/>
<dbReference type="InterPro" id="IPR001296">
    <property type="entry name" value="Glyco_trans_1"/>
</dbReference>
<dbReference type="Pfam" id="PF00534">
    <property type="entry name" value="Glycos_transf_1"/>
    <property type="match status" value="1"/>
</dbReference>
<organism evidence="2 3">
    <name type="scientific">Segatella copri</name>
    <dbReference type="NCBI Taxonomy" id="165179"/>
    <lineage>
        <taxon>Bacteria</taxon>
        <taxon>Pseudomonadati</taxon>
        <taxon>Bacteroidota</taxon>
        <taxon>Bacteroidia</taxon>
        <taxon>Bacteroidales</taxon>
        <taxon>Prevotellaceae</taxon>
        <taxon>Segatella</taxon>
    </lineage>
</organism>
<dbReference type="EMBL" id="JAPDVH010000001">
    <property type="protein sequence ID" value="MCW4154633.1"/>
    <property type="molecule type" value="Genomic_DNA"/>
</dbReference>